<comment type="caution">
    <text evidence="1">The sequence shown here is derived from an EMBL/GenBank/DDBJ whole genome shotgun (WGS) entry which is preliminary data.</text>
</comment>
<dbReference type="eggNOG" id="ENOG5033DUH">
    <property type="taxonomic scope" value="Bacteria"/>
</dbReference>
<gene>
    <name evidence="1" type="ORF">KYC_17422</name>
</gene>
<protein>
    <submittedName>
        <fullName evidence="1">Uncharacterized protein</fullName>
    </submittedName>
</protein>
<reference evidence="1 2" key="1">
    <citation type="journal article" date="2012" name="J. Bacteriol.">
        <title>Genome sequence of the highly efficient arsenite-oxidizing bacterium Achromobacter arsenitoxydans SY8.</title>
        <authorList>
            <person name="Li X."/>
            <person name="Hu Y."/>
            <person name="Gong J."/>
            <person name="Lin Y."/>
            <person name="Johnstone L."/>
            <person name="Rensing C."/>
            <person name="Wang G."/>
        </authorList>
    </citation>
    <scope>NUCLEOTIDE SEQUENCE [LARGE SCALE GENOMIC DNA]</scope>
    <source>
        <strain evidence="1 2">SY8</strain>
    </source>
</reference>
<organism evidence="1 2">
    <name type="scientific">Achromobacter arsenitoxydans SY8</name>
    <dbReference type="NCBI Taxonomy" id="477184"/>
    <lineage>
        <taxon>Bacteria</taxon>
        <taxon>Pseudomonadati</taxon>
        <taxon>Pseudomonadota</taxon>
        <taxon>Betaproteobacteria</taxon>
        <taxon>Burkholderiales</taxon>
        <taxon>Alcaligenaceae</taxon>
        <taxon>Achromobacter</taxon>
    </lineage>
</organism>
<evidence type="ECO:0000313" key="2">
    <source>
        <dbReference type="Proteomes" id="UP000003113"/>
    </source>
</evidence>
<dbReference type="RefSeq" id="WP_008164652.1">
    <property type="nucleotide sequence ID" value="NZ_AGUF01000055.1"/>
</dbReference>
<evidence type="ECO:0000313" key="1">
    <source>
        <dbReference type="EMBL" id="EHK65297.1"/>
    </source>
</evidence>
<accession>H0F9N2</accession>
<dbReference type="AlphaFoldDB" id="H0F9N2"/>
<dbReference type="STRING" id="477184.KYC_17422"/>
<dbReference type="EMBL" id="AGUF01000055">
    <property type="protein sequence ID" value="EHK65297.1"/>
    <property type="molecule type" value="Genomic_DNA"/>
</dbReference>
<proteinExistence type="predicted"/>
<keyword evidence="2" id="KW-1185">Reference proteome</keyword>
<dbReference type="OrthoDB" id="8656246at2"/>
<dbReference type="PATRIC" id="fig|477184.5.peg.3439"/>
<name>H0F9N2_9BURK</name>
<dbReference type="Proteomes" id="UP000003113">
    <property type="component" value="Unassembled WGS sequence"/>
</dbReference>
<sequence length="121" mass="13315">MSFRKPHVVRTREPGQHVRGRWAEGAQGPDLTISASVQPAKAGDYDLLQAHAEGRRVRAAVRIYTNAQMNVAGQDWRNGDRLVWGAGPMAGEYLLVGVAPWQSGVIPHFRYLAVLLADAEQ</sequence>